<evidence type="ECO:0000313" key="1">
    <source>
        <dbReference type="EMBL" id="MBA9075907.1"/>
    </source>
</evidence>
<dbReference type="AlphaFoldDB" id="A0A839GLU0"/>
<gene>
    <name evidence="1" type="ORF">FHS90_000609</name>
</gene>
<organism evidence="1 2">
    <name type="scientific">Rufibacter quisquiliarum</name>
    <dbReference type="NCBI Taxonomy" id="1549639"/>
    <lineage>
        <taxon>Bacteria</taxon>
        <taxon>Pseudomonadati</taxon>
        <taxon>Bacteroidota</taxon>
        <taxon>Cytophagia</taxon>
        <taxon>Cytophagales</taxon>
        <taxon>Hymenobacteraceae</taxon>
        <taxon>Rufibacter</taxon>
    </lineage>
</organism>
<dbReference type="EMBL" id="JACJIQ010000002">
    <property type="protein sequence ID" value="MBA9075907.1"/>
    <property type="molecule type" value="Genomic_DNA"/>
</dbReference>
<comment type="caution">
    <text evidence="1">The sequence shown here is derived from an EMBL/GenBank/DDBJ whole genome shotgun (WGS) entry which is preliminary data.</text>
</comment>
<keyword evidence="2" id="KW-1185">Reference proteome</keyword>
<proteinExistence type="predicted"/>
<accession>A0A839GLU0</accession>
<reference evidence="1 2" key="1">
    <citation type="submission" date="2020-08" db="EMBL/GenBank/DDBJ databases">
        <title>Genomic Encyclopedia of Type Strains, Phase IV (KMG-IV): sequencing the most valuable type-strain genomes for metagenomic binning, comparative biology and taxonomic classification.</title>
        <authorList>
            <person name="Goeker M."/>
        </authorList>
    </citation>
    <scope>NUCLEOTIDE SEQUENCE [LARGE SCALE GENOMIC DNA]</scope>
    <source>
        <strain evidence="1 2">DSM 29854</strain>
    </source>
</reference>
<evidence type="ECO:0000313" key="2">
    <source>
        <dbReference type="Proteomes" id="UP000563094"/>
    </source>
</evidence>
<name>A0A839GLU0_9BACT</name>
<protein>
    <submittedName>
        <fullName evidence="1">Uncharacterized protein</fullName>
    </submittedName>
</protein>
<dbReference type="Proteomes" id="UP000563094">
    <property type="component" value="Unassembled WGS sequence"/>
</dbReference>
<sequence length="40" mass="4779">MGFNPFNIDLNLGFSRIYQLTFPEVPFIKVYIHFVWATKN</sequence>